<comment type="caution">
    <text evidence="2">The sequence shown here is derived from an EMBL/GenBank/DDBJ whole genome shotgun (WGS) entry which is preliminary data.</text>
</comment>
<evidence type="ECO:0000313" key="2">
    <source>
        <dbReference type="EMBL" id="MDI9261144.1"/>
    </source>
</evidence>
<evidence type="ECO:0000313" key="3">
    <source>
        <dbReference type="Proteomes" id="UP001529245"/>
    </source>
</evidence>
<protein>
    <recommendedName>
        <fullName evidence="4">CHAD domain-containing protein</fullName>
    </recommendedName>
</protein>
<evidence type="ECO:0008006" key="4">
    <source>
        <dbReference type="Google" id="ProtNLM"/>
    </source>
</evidence>
<dbReference type="EMBL" id="JASGCB010000035">
    <property type="protein sequence ID" value="MDI9261144.1"/>
    <property type="molecule type" value="Genomic_DNA"/>
</dbReference>
<reference evidence="2 3" key="1">
    <citation type="submission" date="2023-04" db="EMBL/GenBank/DDBJ databases">
        <title>A. sendaiensis sub sp. chiapanensis a novel subspecie with specific adaptation in bacterial cell wall isolated from an active volcano.</title>
        <authorList>
            <person name="Alvarez Gutierrez P.E."/>
            <person name="Ortiz Cortes L.Y."/>
        </authorList>
    </citation>
    <scope>NUCLEOTIDE SEQUENCE [LARGE SCALE GENOMIC DNA]</scope>
    <source>
        <strain evidence="2 3">PA2</strain>
    </source>
</reference>
<dbReference type="RefSeq" id="WP_283204546.1">
    <property type="nucleotide sequence ID" value="NZ_JASGCB010000035.1"/>
</dbReference>
<accession>A0ABT6Y1B3</accession>
<evidence type="ECO:0000256" key="1">
    <source>
        <dbReference type="SAM" id="MobiDB-lite"/>
    </source>
</evidence>
<organism evidence="2 3">
    <name type="scientific">Alicyclobacillus sendaiensis PA2</name>
    <dbReference type="NCBI Taxonomy" id="3029425"/>
    <lineage>
        <taxon>Bacteria</taxon>
        <taxon>Bacillati</taxon>
        <taxon>Bacillota</taxon>
        <taxon>Bacilli</taxon>
        <taxon>Bacillales</taxon>
        <taxon>Alicyclobacillaceae</taxon>
        <taxon>Alicyclobacillus</taxon>
    </lineage>
</organism>
<dbReference type="Proteomes" id="UP001529245">
    <property type="component" value="Unassembled WGS sequence"/>
</dbReference>
<feature type="region of interest" description="Disordered" evidence="1">
    <location>
        <begin position="195"/>
        <end position="224"/>
    </location>
</feature>
<feature type="compositionally biased region" description="Basic and acidic residues" evidence="1">
    <location>
        <begin position="195"/>
        <end position="212"/>
    </location>
</feature>
<proteinExistence type="predicted"/>
<name>A0ABT6Y1B3_ALISE</name>
<sequence length="224" mass="25538">MLRGVEHVPLDADGASAAWALERFARLEVASARLLAAAVRADAGSTGLAALEHHESLRCLGRRITRVCRQMWSVWPAPEEEAHARLARAAAQWEAFRWECEAMEAALDRAARAGRALDWQEAREQLSMLFRFVQLVDMRVDESGVEELNATWRRAKHGLLERMEGALGPPRPTWRAQGAMRPFWGSESRVPRIERDPAHHLWLPQERKEGRRAMRSGSRRQPNR</sequence>
<feature type="compositionally biased region" description="Basic residues" evidence="1">
    <location>
        <begin position="213"/>
        <end position="224"/>
    </location>
</feature>
<gene>
    <name evidence="2" type="ORF">QID03_13345</name>
</gene>
<keyword evidence="3" id="KW-1185">Reference proteome</keyword>